<proteinExistence type="predicted"/>
<dbReference type="GO" id="GO:0003677">
    <property type="term" value="F:DNA binding"/>
    <property type="evidence" value="ECO:0007669"/>
    <property type="project" value="InterPro"/>
</dbReference>
<organism evidence="2 3">
    <name type="scientific">Desulfocicer vacuolatum DSM 3385</name>
    <dbReference type="NCBI Taxonomy" id="1121400"/>
    <lineage>
        <taxon>Bacteria</taxon>
        <taxon>Pseudomonadati</taxon>
        <taxon>Thermodesulfobacteriota</taxon>
        <taxon>Desulfobacteria</taxon>
        <taxon>Desulfobacterales</taxon>
        <taxon>Desulfobacteraceae</taxon>
        <taxon>Desulfocicer</taxon>
    </lineage>
</organism>
<dbReference type="InterPro" id="IPR010982">
    <property type="entry name" value="Lambda_DNA-bd_dom_sf"/>
</dbReference>
<dbReference type="OrthoDB" id="1121642at2"/>
<dbReference type="STRING" id="1121400.SAMN02746065_13617"/>
<accession>A0A1W2EP34</accession>
<dbReference type="Gene3D" id="1.10.260.40">
    <property type="entry name" value="lambda repressor-like DNA-binding domains"/>
    <property type="match status" value="1"/>
</dbReference>
<evidence type="ECO:0000259" key="1">
    <source>
        <dbReference type="PROSITE" id="PS50943"/>
    </source>
</evidence>
<dbReference type="InterPro" id="IPR001387">
    <property type="entry name" value="Cro/C1-type_HTH"/>
</dbReference>
<dbReference type="InterPro" id="IPR054687">
    <property type="entry name" value="Two-CW_dom"/>
</dbReference>
<sequence length="142" mass="16475">MESIEFKRIRAKLKKTQKETAQLIGTSIKAVHSYEQGWRKIPHHVERQMLFLFFRGIHGKNEEIPCWETLNCPDEKRNNCPAWEFKSGDLCWFINGTICSGEAHKNWQDKIAECKKCHLFKAIFQDTDNLSTTGGASKDEDT</sequence>
<evidence type="ECO:0000313" key="3">
    <source>
        <dbReference type="Proteomes" id="UP000192418"/>
    </source>
</evidence>
<dbReference type="PROSITE" id="PS50943">
    <property type="entry name" value="HTH_CROC1"/>
    <property type="match status" value="1"/>
</dbReference>
<dbReference type="SUPFAM" id="SSF47413">
    <property type="entry name" value="lambda repressor-like DNA-binding domains"/>
    <property type="match status" value="1"/>
</dbReference>
<dbReference type="EMBL" id="FWXY01000036">
    <property type="protein sequence ID" value="SMD11036.1"/>
    <property type="molecule type" value="Genomic_DNA"/>
</dbReference>
<dbReference type="CDD" id="cd00093">
    <property type="entry name" value="HTH_XRE"/>
    <property type="match status" value="1"/>
</dbReference>
<dbReference type="Proteomes" id="UP000192418">
    <property type="component" value="Unassembled WGS sequence"/>
</dbReference>
<feature type="domain" description="HTH cro/C1-type" evidence="1">
    <location>
        <begin position="6"/>
        <end position="37"/>
    </location>
</feature>
<dbReference type="RefSeq" id="WP_084071679.1">
    <property type="nucleotide sequence ID" value="NZ_FWXY01000036.1"/>
</dbReference>
<gene>
    <name evidence="2" type="ORF">SAMN02746065_13617</name>
</gene>
<dbReference type="NCBIfam" id="NF045718">
    <property type="entry name" value="two_CW_domain"/>
    <property type="match status" value="1"/>
</dbReference>
<protein>
    <recommendedName>
        <fullName evidence="1">HTH cro/C1-type domain-containing protein</fullName>
    </recommendedName>
</protein>
<reference evidence="2 3" key="1">
    <citation type="submission" date="2017-04" db="EMBL/GenBank/DDBJ databases">
        <authorList>
            <person name="Afonso C.L."/>
            <person name="Miller P.J."/>
            <person name="Scott M.A."/>
            <person name="Spackman E."/>
            <person name="Goraichik I."/>
            <person name="Dimitrov K.M."/>
            <person name="Suarez D.L."/>
            <person name="Swayne D.E."/>
        </authorList>
    </citation>
    <scope>NUCLEOTIDE SEQUENCE [LARGE SCALE GENOMIC DNA]</scope>
    <source>
        <strain evidence="2 3">DSM 3385</strain>
    </source>
</reference>
<keyword evidence="3" id="KW-1185">Reference proteome</keyword>
<evidence type="ECO:0000313" key="2">
    <source>
        <dbReference type="EMBL" id="SMD11036.1"/>
    </source>
</evidence>
<dbReference type="AlphaFoldDB" id="A0A1W2EP34"/>
<name>A0A1W2EP34_9BACT</name>